<organism evidence="8 9">
    <name type="scientific">Aquimarina atlantica</name>
    <dbReference type="NCBI Taxonomy" id="1317122"/>
    <lineage>
        <taxon>Bacteria</taxon>
        <taxon>Pseudomonadati</taxon>
        <taxon>Bacteroidota</taxon>
        <taxon>Flavobacteriia</taxon>
        <taxon>Flavobacteriales</taxon>
        <taxon>Flavobacteriaceae</taxon>
        <taxon>Aquimarina</taxon>
    </lineage>
</organism>
<dbReference type="Pfam" id="PF02558">
    <property type="entry name" value="ApbA"/>
    <property type="match status" value="1"/>
</dbReference>
<evidence type="ECO:0000256" key="3">
    <source>
        <dbReference type="ARBA" id="ARBA00019465"/>
    </source>
</evidence>
<feature type="domain" description="Ketopantoate reductase C-terminal" evidence="7">
    <location>
        <begin position="167"/>
        <end position="287"/>
    </location>
</feature>
<dbReference type="RefSeq" id="WP_034241588.1">
    <property type="nucleotide sequence ID" value="NZ_AQRA01000004.1"/>
</dbReference>
<evidence type="ECO:0000259" key="6">
    <source>
        <dbReference type="Pfam" id="PF02558"/>
    </source>
</evidence>
<evidence type="ECO:0000256" key="1">
    <source>
        <dbReference type="ARBA" id="ARBA00004994"/>
    </source>
</evidence>
<name>A0A023BVS8_9FLAO</name>
<dbReference type="Gene3D" id="3.40.50.720">
    <property type="entry name" value="NAD(P)-binding Rossmann-like Domain"/>
    <property type="match status" value="1"/>
</dbReference>
<dbReference type="PANTHER" id="PTHR21708:SF26">
    <property type="entry name" value="2-DEHYDROPANTOATE 2-REDUCTASE"/>
    <property type="match status" value="1"/>
</dbReference>
<comment type="catalytic activity">
    <reaction evidence="5">
        <text>(R)-pantoate + NADP(+) = 2-dehydropantoate + NADPH + H(+)</text>
        <dbReference type="Rhea" id="RHEA:16233"/>
        <dbReference type="ChEBI" id="CHEBI:11561"/>
        <dbReference type="ChEBI" id="CHEBI:15378"/>
        <dbReference type="ChEBI" id="CHEBI:15980"/>
        <dbReference type="ChEBI" id="CHEBI:57783"/>
        <dbReference type="ChEBI" id="CHEBI:58349"/>
        <dbReference type="EC" id="1.1.1.169"/>
    </reaction>
</comment>
<evidence type="ECO:0000256" key="2">
    <source>
        <dbReference type="ARBA" id="ARBA00013014"/>
    </source>
</evidence>
<accession>A0A023BVS8</accession>
<dbReference type="OrthoDB" id="9793586at2"/>
<dbReference type="PANTHER" id="PTHR21708">
    <property type="entry name" value="PROBABLE 2-DEHYDROPANTOATE 2-REDUCTASE"/>
    <property type="match status" value="1"/>
</dbReference>
<dbReference type="InterPro" id="IPR051402">
    <property type="entry name" value="KPR-Related"/>
</dbReference>
<dbReference type="Proteomes" id="UP000023541">
    <property type="component" value="Unassembled WGS sequence"/>
</dbReference>
<dbReference type="Gene3D" id="1.10.1040.10">
    <property type="entry name" value="N-(1-d-carboxylethyl)-l-norvaline Dehydrogenase, domain 2"/>
    <property type="match status" value="1"/>
</dbReference>
<dbReference type="InterPro" id="IPR013752">
    <property type="entry name" value="KPA_reductase"/>
</dbReference>
<evidence type="ECO:0000259" key="7">
    <source>
        <dbReference type="Pfam" id="PF08546"/>
    </source>
</evidence>
<dbReference type="InterPro" id="IPR029752">
    <property type="entry name" value="D-isomer_DH_CS1"/>
</dbReference>
<dbReference type="InterPro" id="IPR013328">
    <property type="entry name" value="6PGD_dom2"/>
</dbReference>
<evidence type="ECO:0000313" key="9">
    <source>
        <dbReference type="Proteomes" id="UP000023541"/>
    </source>
</evidence>
<reference evidence="8 9" key="1">
    <citation type="submission" date="2014-04" db="EMBL/GenBank/DDBJ databases">
        <title>Aquimarina sp. 22II-S11-z7 Genome Sequencing.</title>
        <authorList>
            <person name="Lai Q."/>
        </authorList>
    </citation>
    <scope>NUCLEOTIDE SEQUENCE [LARGE SCALE GENOMIC DNA]</scope>
    <source>
        <strain evidence="8 9">22II-S11-z7</strain>
    </source>
</reference>
<dbReference type="Pfam" id="PF08546">
    <property type="entry name" value="ApbA_C"/>
    <property type="match status" value="1"/>
</dbReference>
<keyword evidence="9" id="KW-1185">Reference proteome</keyword>
<dbReference type="GO" id="GO:0005737">
    <property type="term" value="C:cytoplasm"/>
    <property type="evidence" value="ECO:0007669"/>
    <property type="project" value="TreeGrafter"/>
</dbReference>
<evidence type="ECO:0000313" key="8">
    <source>
        <dbReference type="EMBL" id="EZH74070.1"/>
    </source>
</evidence>
<dbReference type="EC" id="1.1.1.169" evidence="2"/>
<dbReference type="SUPFAM" id="SSF48179">
    <property type="entry name" value="6-phosphogluconate dehydrogenase C-terminal domain-like"/>
    <property type="match status" value="1"/>
</dbReference>
<dbReference type="PROSITE" id="PS00065">
    <property type="entry name" value="D_2_HYDROXYACID_DH_1"/>
    <property type="match status" value="1"/>
</dbReference>
<dbReference type="InterPro" id="IPR013332">
    <property type="entry name" value="KPR_N"/>
</dbReference>
<dbReference type="InterPro" id="IPR036291">
    <property type="entry name" value="NAD(P)-bd_dom_sf"/>
</dbReference>
<proteinExistence type="predicted"/>
<dbReference type="STRING" id="1317122.ATO12_14440"/>
<comment type="pathway">
    <text evidence="1">Cofactor biosynthesis; (R)-pantothenate biosynthesis; (R)-pantoate from 3-methyl-2-oxobutanoate: step 2/2.</text>
</comment>
<dbReference type="eggNOG" id="COG1893">
    <property type="taxonomic scope" value="Bacteria"/>
</dbReference>
<dbReference type="EMBL" id="AQRA01000004">
    <property type="protein sequence ID" value="EZH74070.1"/>
    <property type="molecule type" value="Genomic_DNA"/>
</dbReference>
<gene>
    <name evidence="8" type="ORF">ATO12_14440</name>
</gene>
<evidence type="ECO:0000256" key="4">
    <source>
        <dbReference type="ARBA" id="ARBA00032024"/>
    </source>
</evidence>
<protein>
    <recommendedName>
        <fullName evidence="3">2-dehydropantoate 2-reductase</fullName>
        <ecNumber evidence="2">1.1.1.169</ecNumber>
    </recommendedName>
    <alternativeName>
        <fullName evidence="4">Ketopantoate reductase</fullName>
    </alternativeName>
</protein>
<dbReference type="GO" id="GO:0008677">
    <property type="term" value="F:2-dehydropantoate 2-reductase activity"/>
    <property type="evidence" value="ECO:0007669"/>
    <property type="project" value="UniProtKB-EC"/>
</dbReference>
<evidence type="ECO:0000256" key="5">
    <source>
        <dbReference type="ARBA" id="ARBA00048793"/>
    </source>
</evidence>
<sequence>MKRIGVLGLGAIGSVMSRILVAHPENEIFYYTRTPKSKIKIQFQDKKLEIPINSEKERSEELDWLIICLKEYHFEAAKEQLAQLIGVHTKVVVIRNGIELKASITPFTKGENILECMIDCPTQPIEDNYYLQFSKPILKVQKSELAKRFRALFVKNDVQIIEVLDYKTENWKKLIESSALGSILCLTGRTCSVFENQEVVDLFKNLLREGIEVAKSDGAIIESSFESEILHKITSYSKTKGSSMLSDRLTGNIIEVNAKNGAIEKVALQHKIATPINDTICKLLRQINQN</sequence>
<dbReference type="InterPro" id="IPR008927">
    <property type="entry name" value="6-PGluconate_DH-like_C_sf"/>
</dbReference>
<feature type="domain" description="Ketopantoate reductase N-terminal" evidence="6">
    <location>
        <begin position="4"/>
        <end position="120"/>
    </location>
</feature>
<dbReference type="AlphaFoldDB" id="A0A023BVS8"/>
<dbReference type="SUPFAM" id="SSF51735">
    <property type="entry name" value="NAD(P)-binding Rossmann-fold domains"/>
    <property type="match status" value="1"/>
</dbReference>
<comment type="caution">
    <text evidence="8">The sequence shown here is derived from an EMBL/GenBank/DDBJ whole genome shotgun (WGS) entry which is preliminary data.</text>
</comment>